<dbReference type="InterPro" id="IPR007597">
    <property type="entry name" value="CheC"/>
</dbReference>
<dbReference type="InterPro" id="IPR050992">
    <property type="entry name" value="CheZ_family_phosphatases"/>
</dbReference>
<proteinExistence type="predicted"/>
<protein>
    <submittedName>
        <fullName evidence="4">Chemotaxis protein CheC</fullName>
    </submittedName>
</protein>
<dbReference type="PANTHER" id="PTHR43693:SF1">
    <property type="entry name" value="PROTEIN PHOSPHATASE CHEZ"/>
    <property type="match status" value="1"/>
</dbReference>
<name>A0ABS7DQ24_9FIRM</name>
<dbReference type="PANTHER" id="PTHR43693">
    <property type="entry name" value="PROTEIN PHOSPHATASE CHEZ"/>
    <property type="match status" value="1"/>
</dbReference>
<dbReference type="Pfam" id="PF04509">
    <property type="entry name" value="CheC"/>
    <property type="match status" value="1"/>
</dbReference>
<keyword evidence="2" id="KW-0378">Hydrolase</keyword>
<comment type="caution">
    <text evidence="4">The sequence shown here is derived from an EMBL/GenBank/DDBJ whole genome shotgun (WGS) entry which is preliminary data.</text>
</comment>
<dbReference type="SUPFAM" id="SSF103039">
    <property type="entry name" value="CheC-like"/>
    <property type="match status" value="1"/>
</dbReference>
<evidence type="ECO:0000256" key="2">
    <source>
        <dbReference type="ARBA" id="ARBA00022801"/>
    </source>
</evidence>
<keyword evidence="5" id="KW-1185">Reference proteome</keyword>
<sequence length="208" mass="22159">MMSIQRLEQLNEMHIDVLKEIGNIGAGNAATSLSKMLDTEVNMTTPVVKILDITDAANLLGGPENVVIGILSKLGGDIEGIMMFIIEQEFAKSVLTSLLGVQEVSCDRLTDMELSAISEIGNIMIAAYTGSIGTLSGMNLKTTVPAITVDMVGAILSVPAIEMGSVSDKIIFIEDDFLSGKDDVTANMLLVPSIESLNRLMEKLGIQL</sequence>
<dbReference type="InterPro" id="IPR028976">
    <property type="entry name" value="CheC-like_sf"/>
</dbReference>
<evidence type="ECO:0000313" key="5">
    <source>
        <dbReference type="Proteomes" id="UP000719942"/>
    </source>
</evidence>
<dbReference type="EMBL" id="JAGFNZ010000004">
    <property type="protein sequence ID" value="MBW7573372.1"/>
    <property type="molecule type" value="Genomic_DNA"/>
</dbReference>
<evidence type="ECO:0000313" key="4">
    <source>
        <dbReference type="EMBL" id="MBW7573372.1"/>
    </source>
</evidence>
<dbReference type="CDD" id="cd17909">
    <property type="entry name" value="CheC_ClassI"/>
    <property type="match status" value="1"/>
</dbReference>
<evidence type="ECO:0000256" key="1">
    <source>
        <dbReference type="ARBA" id="ARBA00022500"/>
    </source>
</evidence>
<organism evidence="4 5">
    <name type="scientific">Caproiciproducens faecalis</name>
    <dbReference type="NCBI Taxonomy" id="2820301"/>
    <lineage>
        <taxon>Bacteria</taxon>
        <taxon>Bacillati</taxon>
        <taxon>Bacillota</taxon>
        <taxon>Clostridia</taxon>
        <taxon>Eubacteriales</taxon>
        <taxon>Acutalibacteraceae</taxon>
        <taxon>Caproiciproducens</taxon>
    </lineage>
</organism>
<reference evidence="4 5" key="1">
    <citation type="submission" date="2021-03" db="EMBL/GenBank/DDBJ databases">
        <title>Caproiciproducens sp. nov. isolated from feces of cow.</title>
        <authorList>
            <person name="Choi J.-Y."/>
        </authorList>
    </citation>
    <scope>NUCLEOTIDE SEQUENCE [LARGE SCALE GENOMIC DNA]</scope>
    <source>
        <strain evidence="4 5">AGMB10547</strain>
    </source>
</reference>
<evidence type="ECO:0000259" key="3">
    <source>
        <dbReference type="Pfam" id="PF04509"/>
    </source>
</evidence>
<dbReference type="RefSeq" id="WP_219965775.1">
    <property type="nucleotide sequence ID" value="NZ_JAGFNZ010000004.1"/>
</dbReference>
<dbReference type="Gene3D" id="3.40.1550.10">
    <property type="entry name" value="CheC-like"/>
    <property type="match status" value="1"/>
</dbReference>
<accession>A0ABS7DQ24</accession>
<dbReference type="Proteomes" id="UP000719942">
    <property type="component" value="Unassembled WGS sequence"/>
</dbReference>
<keyword evidence="1" id="KW-0145">Chemotaxis</keyword>
<feature type="domain" description="CheC-like protein" evidence="3">
    <location>
        <begin position="13"/>
        <end position="50"/>
    </location>
</feature>
<gene>
    <name evidence="4" type="ORF">J5W02_11185</name>
</gene>